<keyword evidence="3" id="KW-0731">Sigma factor</keyword>
<keyword evidence="2" id="KW-0805">Transcription regulation</keyword>
<dbReference type="Pfam" id="PF04542">
    <property type="entry name" value="Sigma70_r2"/>
    <property type="match status" value="1"/>
</dbReference>
<evidence type="ECO:0000256" key="3">
    <source>
        <dbReference type="ARBA" id="ARBA00023082"/>
    </source>
</evidence>
<organism evidence="7 8">
    <name type="scientific">Candidatus Scatomorpha pullistercoris</name>
    <dbReference type="NCBI Taxonomy" id="2840929"/>
    <lineage>
        <taxon>Bacteria</taxon>
        <taxon>Bacillati</taxon>
        <taxon>Bacillota</taxon>
        <taxon>Clostridia</taxon>
        <taxon>Eubacteriales</taxon>
        <taxon>Candidatus Scatomorpha</taxon>
    </lineage>
</organism>
<evidence type="ECO:0000256" key="1">
    <source>
        <dbReference type="ARBA" id="ARBA00010641"/>
    </source>
</evidence>
<dbReference type="InterPro" id="IPR014284">
    <property type="entry name" value="RNA_pol_sigma-70_dom"/>
</dbReference>
<name>A0A9D1K8Z3_9FIRM</name>
<gene>
    <name evidence="7" type="ORF">IAD42_10905</name>
</gene>
<dbReference type="InterPro" id="IPR013325">
    <property type="entry name" value="RNA_pol_sigma_r2"/>
</dbReference>
<evidence type="ECO:0000259" key="6">
    <source>
        <dbReference type="Pfam" id="PF08281"/>
    </source>
</evidence>
<dbReference type="CDD" id="cd06171">
    <property type="entry name" value="Sigma70_r4"/>
    <property type="match status" value="1"/>
</dbReference>
<evidence type="ECO:0000256" key="2">
    <source>
        <dbReference type="ARBA" id="ARBA00023015"/>
    </source>
</evidence>
<dbReference type="Pfam" id="PF08281">
    <property type="entry name" value="Sigma70_r4_2"/>
    <property type="match status" value="1"/>
</dbReference>
<dbReference type="InterPro" id="IPR039425">
    <property type="entry name" value="RNA_pol_sigma-70-like"/>
</dbReference>
<keyword evidence="4" id="KW-0804">Transcription</keyword>
<dbReference type="AlphaFoldDB" id="A0A9D1K8Z3"/>
<feature type="domain" description="RNA polymerase sigma-70 region 2" evidence="5">
    <location>
        <begin position="17"/>
        <end position="76"/>
    </location>
</feature>
<dbReference type="GO" id="GO:0006352">
    <property type="term" value="P:DNA-templated transcription initiation"/>
    <property type="evidence" value="ECO:0007669"/>
    <property type="project" value="InterPro"/>
</dbReference>
<reference evidence="7" key="2">
    <citation type="journal article" date="2021" name="PeerJ">
        <title>Extensive microbial diversity within the chicken gut microbiome revealed by metagenomics and culture.</title>
        <authorList>
            <person name="Gilroy R."/>
            <person name="Ravi A."/>
            <person name="Getino M."/>
            <person name="Pursley I."/>
            <person name="Horton D.L."/>
            <person name="Alikhan N.F."/>
            <person name="Baker D."/>
            <person name="Gharbi K."/>
            <person name="Hall N."/>
            <person name="Watson M."/>
            <person name="Adriaenssens E.M."/>
            <person name="Foster-Nyarko E."/>
            <person name="Jarju S."/>
            <person name="Secka A."/>
            <person name="Antonio M."/>
            <person name="Oren A."/>
            <person name="Chaudhuri R.R."/>
            <person name="La Ragione R."/>
            <person name="Hildebrand F."/>
            <person name="Pallen M.J."/>
        </authorList>
    </citation>
    <scope>NUCLEOTIDE SEQUENCE</scope>
    <source>
        <strain evidence="7">ChiHecec3B27-6122</strain>
    </source>
</reference>
<protein>
    <submittedName>
        <fullName evidence="7">Sigma-70 family RNA polymerase sigma factor</fullName>
    </submittedName>
</protein>
<evidence type="ECO:0000259" key="5">
    <source>
        <dbReference type="Pfam" id="PF04542"/>
    </source>
</evidence>
<dbReference type="Gene3D" id="1.10.1740.10">
    <property type="match status" value="1"/>
</dbReference>
<accession>A0A9D1K8Z3</accession>
<dbReference type="EMBL" id="DVJS01000268">
    <property type="protein sequence ID" value="HIS98473.1"/>
    <property type="molecule type" value="Genomic_DNA"/>
</dbReference>
<reference evidence="7" key="1">
    <citation type="submission" date="2020-10" db="EMBL/GenBank/DDBJ databases">
        <authorList>
            <person name="Gilroy R."/>
        </authorList>
    </citation>
    <scope>NUCLEOTIDE SEQUENCE</scope>
    <source>
        <strain evidence="7">ChiHecec3B27-6122</strain>
    </source>
</reference>
<dbReference type="InterPro" id="IPR036388">
    <property type="entry name" value="WH-like_DNA-bd_sf"/>
</dbReference>
<proteinExistence type="inferred from homology"/>
<comment type="similarity">
    <text evidence="1">Belongs to the sigma-70 factor family. ECF subfamily.</text>
</comment>
<comment type="caution">
    <text evidence="7">The sequence shown here is derived from an EMBL/GenBank/DDBJ whole genome shotgun (WGS) entry which is preliminary data.</text>
</comment>
<dbReference type="NCBIfam" id="TIGR02937">
    <property type="entry name" value="sigma70-ECF"/>
    <property type="match status" value="1"/>
</dbReference>
<dbReference type="Gene3D" id="1.10.10.10">
    <property type="entry name" value="Winged helix-like DNA-binding domain superfamily/Winged helix DNA-binding domain"/>
    <property type="match status" value="1"/>
</dbReference>
<dbReference type="SUPFAM" id="SSF88659">
    <property type="entry name" value="Sigma3 and sigma4 domains of RNA polymerase sigma factors"/>
    <property type="match status" value="1"/>
</dbReference>
<evidence type="ECO:0000256" key="4">
    <source>
        <dbReference type="ARBA" id="ARBA00023163"/>
    </source>
</evidence>
<sequence length="164" mass="19011">MDKYEFARRLQTDKAKFYRIAYSYVKNEHDALDVVGEAVYKGLRNLKSLKSAEFFNSWMTRIVINCALDQLRQGARVTFIDDAMPPEWEPPDDASLAAEDQLDLYTALDALGERDRTCVVLHYFEGYTFADLSRILDEPESTVKSRMYRSLGKMRTFLQKGERA</sequence>
<dbReference type="PANTHER" id="PTHR43133:SF51">
    <property type="entry name" value="RNA POLYMERASE SIGMA FACTOR"/>
    <property type="match status" value="1"/>
</dbReference>
<dbReference type="InterPro" id="IPR013324">
    <property type="entry name" value="RNA_pol_sigma_r3/r4-like"/>
</dbReference>
<dbReference type="GO" id="GO:0003677">
    <property type="term" value="F:DNA binding"/>
    <property type="evidence" value="ECO:0007669"/>
    <property type="project" value="InterPro"/>
</dbReference>
<feature type="domain" description="RNA polymerase sigma factor 70 region 4 type 2" evidence="6">
    <location>
        <begin position="103"/>
        <end position="154"/>
    </location>
</feature>
<evidence type="ECO:0000313" key="7">
    <source>
        <dbReference type="EMBL" id="HIS98473.1"/>
    </source>
</evidence>
<dbReference type="InterPro" id="IPR007627">
    <property type="entry name" value="RNA_pol_sigma70_r2"/>
</dbReference>
<evidence type="ECO:0000313" key="8">
    <source>
        <dbReference type="Proteomes" id="UP000886876"/>
    </source>
</evidence>
<dbReference type="Proteomes" id="UP000886876">
    <property type="component" value="Unassembled WGS sequence"/>
</dbReference>
<dbReference type="SUPFAM" id="SSF88946">
    <property type="entry name" value="Sigma2 domain of RNA polymerase sigma factors"/>
    <property type="match status" value="1"/>
</dbReference>
<dbReference type="PANTHER" id="PTHR43133">
    <property type="entry name" value="RNA POLYMERASE ECF-TYPE SIGMA FACTO"/>
    <property type="match status" value="1"/>
</dbReference>
<dbReference type="GO" id="GO:0016987">
    <property type="term" value="F:sigma factor activity"/>
    <property type="evidence" value="ECO:0007669"/>
    <property type="project" value="UniProtKB-KW"/>
</dbReference>
<dbReference type="InterPro" id="IPR013249">
    <property type="entry name" value="RNA_pol_sigma70_r4_t2"/>
</dbReference>